<comment type="caution">
    <text evidence="2">The sequence shown here is derived from an EMBL/GenBank/DDBJ whole genome shotgun (WGS) entry which is preliminary data.</text>
</comment>
<evidence type="ECO:0000313" key="3">
    <source>
        <dbReference type="Proteomes" id="UP000549009"/>
    </source>
</evidence>
<evidence type="ECO:0000256" key="1">
    <source>
        <dbReference type="SAM" id="SignalP"/>
    </source>
</evidence>
<feature type="signal peptide" evidence="1">
    <location>
        <begin position="1"/>
        <end position="27"/>
    </location>
</feature>
<name>A0A7W8B6K3_STRST</name>
<evidence type="ECO:0000313" key="2">
    <source>
        <dbReference type="EMBL" id="MBB5110105.1"/>
    </source>
</evidence>
<reference evidence="2 3" key="1">
    <citation type="submission" date="2020-08" db="EMBL/GenBank/DDBJ databases">
        <title>Genomic Encyclopedia of Type Strains, Phase III (KMG-III): the genomes of soil and plant-associated and newly described type strains.</title>
        <authorList>
            <person name="Whitman W."/>
        </authorList>
    </citation>
    <scope>NUCLEOTIDE SEQUENCE [LARGE SCALE GENOMIC DNA]</scope>
    <source>
        <strain evidence="2 3">CECT 3146</strain>
    </source>
</reference>
<gene>
    <name evidence="2" type="ORF">FHS40_009235</name>
</gene>
<proteinExistence type="predicted"/>
<keyword evidence="1" id="KW-0732">Signal</keyword>
<keyword evidence="3" id="KW-1185">Reference proteome</keyword>
<sequence length="526" mass="56364">MGKIYSIAGVAFALVITLVGTATSASAVNDSRPGRSQSPSGVAAQRAADQFDIWRGLSERQWLEALEEGCIKTGSPACKMTQQQAGKLLSDTRQLTQKLHQEIMSNPAEVAELKSARQQRTRAATASAARVAAIISKYSKSPAVKKLDKYSAKIGDIAGHVNNATFAVNGLTEGTAESISRAIVYMVPVVGDVWSLGEGIANGDVESGAVAVVSLIATAAAAVLPPAGAVLAAAVAAYSVAKMIIGFLCSKDRDWEAEPPGTPKELFESGADIRWETRRVAGKDVAAIIPPNRSVTQTLLLDSKWTKYNAGRQPVKYSLSKGYLMMDGPAEAKRLTVWQAGRQAGNGDCDIAPEEMGPGLFCSLNSTAVISLNHPAIIVIEYDFPEKNPCSGTPCVPAQRTRSILTVHSEGKKPVHLNLPFHYAFISSLSEVYADGDFRYFFQEEGRDEDGEPIFYTNSASVPRPEHGKCYNLPPATKVVENSTRQKATVWYGRDCRASNSITVPAGEQVQVQAFTGNEFGSFLVD</sequence>
<dbReference type="EMBL" id="JACHJD010000071">
    <property type="protein sequence ID" value="MBB5110105.1"/>
    <property type="molecule type" value="Genomic_DNA"/>
</dbReference>
<protein>
    <submittedName>
        <fullName evidence="2">Uncharacterized protein</fullName>
    </submittedName>
</protein>
<accession>A0A7W8B6K3</accession>
<dbReference type="Proteomes" id="UP000549009">
    <property type="component" value="Unassembled WGS sequence"/>
</dbReference>
<dbReference type="RefSeq" id="WP_184927242.1">
    <property type="nucleotide sequence ID" value="NZ_BMSQ01000085.1"/>
</dbReference>
<dbReference type="AlphaFoldDB" id="A0A7W8B6K3"/>
<feature type="chain" id="PRO_5031373694" evidence="1">
    <location>
        <begin position="28"/>
        <end position="526"/>
    </location>
</feature>
<organism evidence="2 3">
    <name type="scientific">Streptomyces spectabilis</name>
    <dbReference type="NCBI Taxonomy" id="68270"/>
    <lineage>
        <taxon>Bacteria</taxon>
        <taxon>Bacillati</taxon>
        <taxon>Actinomycetota</taxon>
        <taxon>Actinomycetes</taxon>
        <taxon>Kitasatosporales</taxon>
        <taxon>Streptomycetaceae</taxon>
        <taxon>Streptomyces</taxon>
    </lineage>
</organism>